<dbReference type="PANTHER" id="PTHR43004:SF19">
    <property type="entry name" value="BINDING MONOOXYGENASE, PUTATIVE (JCVI)-RELATED"/>
    <property type="match status" value="1"/>
</dbReference>
<keyword evidence="6" id="KW-1185">Reference proteome</keyword>
<dbReference type="GO" id="GO:0071949">
    <property type="term" value="F:FAD binding"/>
    <property type="evidence" value="ECO:0007669"/>
    <property type="project" value="InterPro"/>
</dbReference>
<dbReference type="PANTHER" id="PTHR43004">
    <property type="entry name" value="TRK SYSTEM POTASSIUM UPTAKE PROTEIN"/>
    <property type="match status" value="1"/>
</dbReference>
<dbReference type="SUPFAM" id="SSF51905">
    <property type="entry name" value="FAD/NAD(P)-binding domain"/>
    <property type="match status" value="1"/>
</dbReference>
<dbReference type="GO" id="GO:0016709">
    <property type="term" value="F:oxidoreductase activity, acting on paired donors, with incorporation or reduction of molecular oxygen, NAD(P)H as one donor, and incorporation of one atom of oxygen"/>
    <property type="evidence" value="ECO:0007669"/>
    <property type="project" value="UniProtKB-ARBA"/>
</dbReference>
<keyword evidence="5" id="KW-0503">Monooxygenase</keyword>
<dbReference type="Pfam" id="PF01494">
    <property type="entry name" value="FAD_binding_3"/>
    <property type="match status" value="1"/>
</dbReference>
<protein>
    <submittedName>
        <fullName evidence="5">Monooxygenase, FAD-binding protein</fullName>
    </submittedName>
</protein>
<comment type="cofactor">
    <cofactor evidence="1">
        <name>FAD</name>
        <dbReference type="ChEBI" id="CHEBI:57692"/>
    </cofactor>
</comment>
<keyword evidence="3" id="KW-0274">FAD</keyword>
<comment type="caution">
    <text evidence="5">The sequence shown here is derived from an EMBL/GenBank/DDBJ whole genome shotgun (WGS) entry which is preliminary data.</text>
</comment>
<evidence type="ECO:0000313" key="5">
    <source>
        <dbReference type="EMBL" id="SIT47342.1"/>
    </source>
</evidence>
<accession>A0A1N7SIW4</accession>
<dbReference type="RefSeq" id="WP_160111765.1">
    <property type="nucleotide sequence ID" value="NZ_CYGY02000056.1"/>
</dbReference>
<proteinExistence type="predicted"/>
<gene>
    <name evidence="5" type="ORF">BN2476_560115</name>
</gene>
<dbReference type="Proteomes" id="UP000195569">
    <property type="component" value="Unassembled WGS sequence"/>
</dbReference>
<evidence type="ECO:0000313" key="6">
    <source>
        <dbReference type="Proteomes" id="UP000195569"/>
    </source>
</evidence>
<dbReference type="Gene3D" id="3.50.50.60">
    <property type="entry name" value="FAD/NAD(P)-binding domain"/>
    <property type="match status" value="1"/>
</dbReference>
<dbReference type="Pfam" id="PF21274">
    <property type="entry name" value="Rng_hyd_C"/>
    <property type="match status" value="1"/>
</dbReference>
<evidence type="ECO:0000259" key="4">
    <source>
        <dbReference type="Pfam" id="PF01494"/>
    </source>
</evidence>
<dbReference type="PRINTS" id="PR00420">
    <property type="entry name" value="RNGMNOXGNASE"/>
</dbReference>
<dbReference type="AlphaFoldDB" id="A0A1N7SIW4"/>
<dbReference type="Gene3D" id="3.40.30.120">
    <property type="match status" value="1"/>
</dbReference>
<keyword evidence="2" id="KW-0285">Flavoprotein</keyword>
<evidence type="ECO:0000256" key="1">
    <source>
        <dbReference type="ARBA" id="ARBA00001974"/>
    </source>
</evidence>
<dbReference type="InterPro" id="IPR050641">
    <property type="entry name" value="RIFMO-like"/>
</dbReference>
<evidence type="ECO:0000256" key="3">
    <source>
        <dbReference type="ARBA" id="ARBA00022827"/>
    </source>
</evidence>
<sequence length="299" mass="32678">MTREAIHAALQACVGCDFEYEIDDVSRWIRKMVVADRFSDGRIFLAGDAAHAHPPNGGLGMNTGIQDGFDLGWKLAAMLDGWGGRNLLASYDIERRPASARAAQESLRNYGRLTDNTGHPGLLDSTRAGDELRRKLGERLVEENEKAWHAIGVHLGYSYLPSPIVIDDSASSRCDDPGTYVPSACPGNRAPHFWLRDGKSVLDLFGDGFALLSFAEFDPGPAIEAAKRIRLPLSVYRIDDTDAAVLYERKLVLIRPDGHVAWRGDDLPDDISELFDTVRGAGSVVSACRARLSEPLSAS</sequence>
<evidence type="ECO:0000256" key="2">
    <source>
        <dbReference type="ARBA" id="ARBA00022630"/>
    </source>
</evidence>
<name>A0A1N7SIW4_9BURK</name>
<dbReference type="InterPro" id="IPR002938">
    <property type="entry name" value="FAD-bd"/>
</dbReference>
<organism evidence="5 6">
    <name type="scientific">Paraburkholderia piptadeniae</name>
    <dbReference type="NCBI Taxonomy" id="1701573"/>
    <lineage>
        <taxon>Bacteria</taxon>
        <taxon>Pseudomonadati</taxon>
        <taxon>Pseudomonadota</taxon>
        <taxon>Betaproteobacteria</taxon>
        <taxon>Burkholderiales</taxon>
        <taxon>Burkholderiaceae</taxon>
        <taxon>Paraburkholderia</taxon>
    </lineage>
</organism>
<keyword evidence="5" id="KW-0560">Oxidoreductase</keyword>
<dbReference type="OrthoDB" id="3443359at2"/>
<feature type="domain" description="FAD-binding" evidence="4">
    <location>
        <begin position="3"/>
        <end position="105"/>
    </location>
</feature>
<dbReference type="InterPro" id="IPR036188">
    <property type="entry name" value="FAD/NAD-bd_sf"/>
</dbReference>
<dbReference type="EMBL" id="CYGY02000056">
    <property type="protein sequence ID" value="SIT47342.1"/>
    <property type="molecule type" value="Genomic_DNA"/>
</dbReference>
<reference evidence="5" key="1">
    <citation type="submission" date="2016-12" db="EMBL/GenBank/DDBJ databases">
        <authorList>
            <person name="Moulin L."/>
        </authorList>
    </citation>
    <scope>NUCLEOTIDE SEQUENCE [LARGE SCALE GENOMIC DNA]</scope>
    <source>
        <strain evidence="5">STM 7183</strain>
    </source>
</reference>